<evidence type="ECO:0000259" key="8">
    <source>
        <dbReference type="PROSITE" id="PS51032"/>
    </source>
</evidence>
<dbReference type="CDD" id="cd00018">
    <property type="entry name" value="AP2"/>
    <property type="match status" value="1"/>
</dbReference>
<dbReference type="Gene3D" id="3.30.730.10">
    <property type="entry name" value="AP2/ERF domain"/>
    <property type="match status" value="1"/>
</dbReference>
<feature type="region of interest" description="Disordered" evidence="7">
    <location>
        <begin position="175"/>
        <end position="196"/>
    </location>
</feature>
<dbReference type="GO" id="GO:0003677">
    <property type="term" value="F:DNA binding"/>
    <property type="evidence" value="ECO:0007669"/>
    <property type="project" value="UniProtKB-KW"/>
</dbReference>
<keyword evidence="3" id="KW-0805">Transcription regulation</keyword>
<dbReference type="InterPro" id="IPR036955">
    <property type="entry name" value="AP2/ERF_dom_sf"/>
</dbReference>
<dbReference type="Proteomes" id="UP000807159">
    <property type="component" value="Chromosome 5"/>
</dbReference>
<dbReference type="PANTHER" id="PTHR31677">
    <property type="entry name" value="AP2 DOMAIN CLASS TRANSCRIPTION FACTOR"/>
    <property type="match status" value="1"/>
</dbReference>
<dbReference type="GO" id="GO:0009873">
    <property type="term" value="P:ethylene-activated signaling pathway"/>
    <property type="evidence" value="ECO:0007669"/>
    <property type="project" value="UniProtKB-KW"/>
</dbReference>
<dbReference type="SUPFAM" id="SSF54171">
    <property type="entry name" value="DNA-binding domain"/>
    <property type="match status" value="1"/>
</dbReference>
<keyword evidence="10" id="KW-1185">Reference proteome</keyword>
<comment type="subcellular location">
    <subcellularLocation>
        <location evidence="1">Nucleus</location>
    </subcellularLocation>
</comment>
<dbReference type="FunFam" id="3.30.730.10:FF:000001">
    <property type="entry name" value="Ethylene-responsive transcription factor 2"/>
    <property type="match status" value="1"/>
</dbReference>
<sequence length="246" mass="26275">MTVTTTLSLAGSSAPSSPAGQAKNEPQRHFRGVRKRPWGRFAAEIRDPWKKTRSWLGTFDTAEEAALAYDEAARSLRGPKARTNFFHNDHFAPVPFSQTAVVGAGVYEKCCSPVCLAGEVARMTVPAASPVRSEYTGYNMETVNENVGPNWSNFQKKSRQADGHAAVASTLARARQMNAKPTPRISSPNAPGGLERVPKKMAGIGLSAAGKRVIDVGKTSSHEGPHFNPNIATAHKSPAAGLWAPG</sequence>
<feature type="compositionally biased region" description="Low complexity" evidence="7">
    <location>
        <begin position="1"/>
        <end position="20"/>
    </location>
</feature>
<reference evidence="9" key="1">
    <citation type="journal article" date="2021" name="J. Hered.">
        <title>Genome Assembly of Salicaceae Populus deltoides (Eastern Cottonwood) I-69 Based on Nanopore Sequencing and Hi-C Technologies.</title>
        <authorList>
            <person name="Bai S."/>
            <person name="Wu H."/>
            <person name="Zhang J."/>
            <person name="Pan Z."/>
            <person name="Zhao W."/>
            <person name="Li Z."/>
            <person name="Tong C."/>
        </authorList>
    </citation>
    <scope>NUCLEOTIDE SEQUENCE</scope>
    <source>
        <tissue evidence="9">Leaf</tissue>
    </source>
</reference>
<dbReference type="PANTHER" id="PTHR31677:SF157">
    <property type="entry name" value="AP2_ERF DOMAIN-CONTAINING PROTEIN"/>
    <property type="match status" value="1"/>
</dbReference>
<evidence type="ECO:0000256" key="3">
    <source>
        <dbReference type="ARBA" id="ARBA00023015"/>
    </source>
</evidence>
<dbReference type="InterPro" id="IPR001471">
    <property type="entry name" value="AP2/ERF_dom"/>
</dbReference>
<dbReference type="PROSITE" id="PS51032">
    <property type="entry name" value="AP2_ERF"/>
    <property type="match status" value="1"/>
</dbReference>
<dbReference type="PRINTS" id="PR00367">
    <property type="entry name" value="ETHRSPELEMNT"/>
</dbReference>
<keyword evidence="4" id="KW-0238">DNA-binding</keyword>
<dbReference type="Pfam" id="PF00847">
    <property type="entry name" value="AP2"/>
    <property type="match status" value="1"/>
</dbReference>
<dbReference type="SMART" id="SM00380">
    <property type="entry name" value="AP2"/>
    <property type="match status" value="1"/>
</dbReference>
<evidence type="ECO:0000256" key="7">
    <source>
        <dbReference type="SAM" id="MobiDB-lite"/>
    </source>
</evidence>
<dbReference type="GO" id="GO:0005634">
    <property type="term" value="C:nucleus"/>
    <property type="evidence" value="ECO:0007669"/>
    <property type="project" value="UniProtKB-SubCell"/>
</dbReference>
<proteinExistence type="predicted"/>
<dbReference type="InterPro" id="IPR016177">
    <property type="entry name" value="DNA-bd_dom_sf"/>
</dbReference>
<evidence type="ECO:0000256" key="4">
    <source>
        <dbReference type="ARBA" id="ARBA00023125"/>
    </source>
</evidence>
<organism evidence="9 10">
    <name type="scientific">Populus deltoides</name>
    <name type="common">Eastern poplar</name>
    <name type="synonym">Eastern cottonwood</name>
    <dbReference type="NCBI Taxonomy" id="3696"/>
    <lineage>
        <taxon>Eukaryota</taxon>
        <taxon>Viridiplantae</taxon>
        <taxon>Streptophyta</taxon>
        <taxon>Embryophyta</taxon>
        <taxon>Tracheophyta</taxon>
        <taxon>Spermatophyta</taxon>
        <taxon>Magnoliopsida</taxon>
        <taxon>eudicotyledons</taxon>
        <taxon>Gunneridae</taxon>
        <taxon>Pentapetalae</taxon>
        <taxon>rosids</taxon>
        <taxon>fabids</taxon>
        <taxon>Malpighiales</taxon>
        <taxon>Salicaceae</taxon>
        <taxon>Saliceae</taxon>
        <taxon>Populus</taxon>
    </lineage>
</organism>
<evidence type="ECO:0000313" key="9">
    <source>
        <dbReference type="EMBL" id="KAH8509360.1"/>
    </source>
</evidence>
<name>A0A8T2YWF7_POPDE</name>
<evidence type="ECO:0000256" key="2">
    <source>
        <dbReference type="ARBA" id="ARBA00022745"/>
    </source>
</evidence>
<dbReference type="EMBL" id="JACEGQ020000005">
    <property type="protein sequence ID" value="KAH8509360.1"/>
    <property type="molecule type" value="Genomic_DNA"/>
</dbReference>
<evidence type="ECO:0000313" key="10">
    <source>
        <dbReference type="Proteomes" id="UP000807159"/>
    </source>
</evidence>
<accession>A0A8T2YWF7</accession>
<evidence type="ECO:0000256" key="5">
    <source>
        <dbReference type="ARBA" id="ARBA00023163"/>
    </source>
</evidence>
<dbReference type="AlphaFoldDB" id="A0A8T2YWF7"/>
<comment type="caution">
    <text evidence="9">The sequence shown here is derived from an EMBL/GenBank/DDBJ whole genome shotgun (WGS) entry which is preliminary data.</text>
</comment>
<feature type="region of interest" description="Disordered" evidence="7">
    <location>
        <begin position="1"/>
        <end position="35"/>
    </location>
</feature>
<protein>
    <recommendedName>
        <fullName evidence="8">AP2/ERF domain-containing protein</fullName>
    </recommendedName>
</protein>
<keyword evidence="2" id="KW-0936">Ethylene signaling pathway</keyword>
<dbReference type="GO" id="GO:0003700">
    <property type="term" value="F:DNA-binding transcription factor activity"/>
    <property type="evidence" value="ECO:0007669"/>
    <property type="project" value="InterPro"/>
</dbReference>
<evidence type="ECO:0000256" key="6">
    <source>
        <dbReference type="ARBA" id="ARBA00023242"/>
    </source>
</evidence>
<keyword evidence="6" id="KW-0539">Nucleus</keyword>
<keyword evidence="5" id="KW-0804">Transcription</keyword>
<gene>
    <name evidence="9" type="ORF">H0E87_011207</name>
</gene>
<feature type="region of interest" description="Disordered" evidence="7">
    <location>
        <begin position="224"/>
        <end position="246"/>
    </location>
</feature>
<feature type="domain" description="AP2/ERF" evidence="8">
    <location>
        <begin position="29"/>
        <end position="86"/>
    </location>
</feature>
<evidence type="ECO:0000256" key="1">
    <source>
        <dbReference type="ARBA" id="ARBA00004123"/>
    </source>
</evidence>